<dbReference type="Proteomes" id="UP000285326">
    <property type="component" value="Unassembled WGS sequence"/>
</dbReference>
<evidence type="ECO:0000313" key="1">
    <source>
        <dbReference type="EMBL" id="RKF74696.1"/>
    </source>
</evidence>
<sequence>MTEIVNGLIGAMKLVDIFNYTTLHNAAALTVSCQKKSFARYYPYTIFNRMKEFLKPHFA</sequence>
<reference evidence="1 2" key="1">
    <citation type="journal article" date="2018" name="BMC Genomics">
        <title>Comparative genome analyses reveal sequence features reflecting distinct modes of host-adaptation between dicot and monocot powdery mildew.</title>
        <authorList>
            <person name="Wu Y."/>
            <person name="Ma X."/>
            <person name="Pan Z."/>
            <person name="Kale S.D."/>
            <person name="Song Y."/>
            <person name="King H."/>
            <person name="Zhang Q."/>
            <person name="Presley C."/>
            <person name="Deng X."/>
            <person name="Wei C.I."/>
            <person name="Xiao S."/>
        </authorList>
    </citation>
    <scope>NUCLEOTIDE SEQUENCE [LARGE SCALE GENOMIC DNA]</scope>
    <source>
        <strain evidence="1">UMSG1</strain>
    </source>
</reference>
<accession>A0A420IJF6</accession>
<protein>
    <submittedName>
        <fullName evidence="1">Uncharacterized protein</fullName>
    </submittedName>
</protein>
<name>A0A420IJF6_9PEZI</name>
<gene>
    <name evidence="1" type="ORF">GcM1_238104</name>
</gene>
<comment type="caution">
    <text evidence="1">The sequence shown here is derived from an EMBL/GenBank/DDBJ whole genome shotgun (WGS) entry which is preliminary data.</text>
</comment>
<evidence type="ECO:0000313" key="2">
    <source>
        <dbReference type="Proteomes" id="UP000285326"/>
    </source>
</evidence>
<proteinExistence type="predicted"/>
<dbReference type="EMBL" id="MCBS01023828">
    <property type="protein sequence ID" value="RKF74696.1"/>
    <property type="molecule type" value="Genomic_DNA"/>
</dbReference>
<dbReference type="AlphaFoldDB" id="A0A420IJF6"/>
<organism evidence="1 2">
    <name type="scientific">Golovinomyces cichoracearum</name>
    <dbReference type="NCBI Taxonomy" id="62708"/>
    <lineage>
        <taxon>Eukaryota</taxon>
        <taxon>Fungi</taxon>
        <taxon>Dikarya</taxon>
        <taxon>Ascomycota</taxon>
        <taxon>Pezizomycotina</taxon>
        <taxon>Leotiomycetes</taxon>
        <taxon>Erysiphales</taxon>
        <taxon>Erysiphaceae</taxon>
        <taxon>Golovinomyces</taxon>
    </lineage>
</organism>